<dbReference type="RefSeq" id="WP_138319896.1">
    <property type="nucleotide sequence ID" value="NZ_VCBC01000008.1"/>
</dbReference>
<evidence type="ECO:0000259" key="5">
    <source>
        <dbReference type="Pfam" id="PF17992"/>
    </source>
</evidence>
<keyword evidence="7" id="KW-1185">Reference proteome</keyword>
<accession>A0A5R9IPT5</accession>
<dbReference type="Proteomes" id="UP000307790">
    <property type="component" value="Unassembled WGS sequence"/>
</dbReference>
<dbReference type="SUPFAM" id="SSF51445">
    <property type="entry name" value="(Trans)glycosidases"/>
    <property type="match status" value="1"/>
</dbReference>
<feature type="domain" description="Agarase CBM-like" evidence="5">
    <location>
        <begin position="57"/>
        <end position="238"/>
    </location>
</feature>
<dbReference type="GO" id="GO:0009341">
    <property type="term" value="C:beta-galactosidase complex"/>
    <property type="evidence" value="ECO:0007669"/>
    <property type="project" value="InterPro"/>
</dbReference>
<keyword evidence="1" id="KW-0378">Hydrolase</keyword>
<dbReference type="InterPro" id="IPR017853">
    <property type="entry name" value="GH"/>
</dbReference>
<evidence type="ECO:0000313" key="6">
    <source>
        <dbReference type="EMBL" id="TLU65226.1"/>
    </source>
</evidence>
<evidence type="ECO:0000256" key="3">
    <source>
        <dbReference type="SAM" id="SignalP"/>
    </source>
</evidence>
<keyword evidence="3" id="KW-0732">Signal</keyword>
<proteinExistence type="predicted"/>
<dbReference type="GO" id="GO:0005975">
    <property type="term" value="P:carbohydrate metabolic process"/>
    <property type="evidence" value="ECO:0007669"/>
    <property type="project" value="InterPro"/>
</dbReference>
<protein>
    <submittedName>
        <fullName evidence="6">Agarase</fullName>
    </submittedName>
</protein>
<dbReference type="InterPro" id="IPR040669">
    <property type="entry name" value="Agarase_CBM"/>
</dbReference>
<dbReference type="GO" id="GO:0004565">
    <property type="term" value="F:beta-galactosidase activity"/>
    <property type="evidence" value="ECO:0007669"/>
    <property type="project" value="InterPro"/>
</dbReference>
<feature type="chain" id="PRO_5024406000" evidence="3">
    <location>
        <begin position="28"/>
        <end position="787"/>
    </location>
</feature>
<dbReference type="AlphaFoldDB" id="A0A5R9IPT5"/>
<dbReference type="Pfam" id="PF02449">
    <property type="entry name" value="Glyco_hydro_42"/>
    <property type="match status" value="1"/>
</dbReference>
<name>A0A5R9IPT5_9GAMM</name>
<organism evidence="6 7">
    <name type="scientific">Thalassotalea litorea</name>
    <dbReference type="NCBI Taxonomy" id="2020715"/>
    <lineage>
        <taxon>Bacteria</taxon>
        <taxon>Pseudomonadati</taxon>
        <taxon>Pseudomonadota</taxon>
        <taxon>Gammaproteobacteria</taxon>
        <taxon>Alteromonadales</taxon>
        <taxon>Colwelliaceae</taxon>
        <taxon>Thalassotalea</taxon>
    </lineage>
</organism>
<dbReference type="EMBL" id="VCBC01000008">
    <property type="protein sequence ID" value="TLU65226.1"/>
    <property type="molecule type" value="Genomic_DNA"/>
</dbReference>
<feature type="domain" description="Glycoside hydrolase family 42 N-terminal" evidence="4">
    <location>
        <begin position="558"/>
        <end position="670"/>
    </location>
</feature>
<dbReference type="Gene3D" id="2.60.120.430">
    <property type="entry name" value="Galactose-binding lectin"/>
    <property type="match status" value="1"/>
</dbReference>
<dbReference type="InterPro" id="IPR013529">
    <property type="entry name" value="Glyco_hydro_42_N"/>
</dbReference>
<sequence length="787" mass="88967">MLTTKKLILASILSCATLWGCSAPEPASDTNANDSKNEAEKEPVKLASLFDLTDAQQRSKNIKAFKADTIYDANSDTLTVNFAAQKNAYSSVTFVSEPGWNWQAYQDFNIAFDIGNPGQHSVQVYLDITDGNNDTYTRSVSIPVGAASTYYAKLAGHDLATPDGDEKVELNFTSGLRSNPPTWESDETQFVSLWGKKNLDVSDIRKISFSVQSALYDKTITISNIRLRENPPMDPSFLTGIVDKYGQNATLEFTGKIHNQAELITARDKEFAGLKESFSDSRSKFGGWKNGPRQTATGYFRTEKINGKWMMVDPQGYPYFATGLDIIRLSNTSTMTGYDFDQGLIHQRQDGDFTPEDSQKLNRVSDKAIATRYVASELRKDLFNWLPSYDEPLGKHFGYRRSAHSGPLQHGETYSFYSANLERKYADIDPDYLAVWREVTIRRMLTWGFTSFGNWTDPMYYDNNKVPYFANGWIIGDFKTVSSGNDFWAPLPDVFDPKFEERAMVTLKQVSDEVKNNPWCVGVFIDNEKSFGRPDSLSSHYGIVLHTLARDGNDVPTKAAFMKVLKDKYANIQELNNAWGSEIASWEALNQGFEGDVNHAGQVIDFATLLSTYADKYFATVKKAMVKYMPNHMYMGARFPDWGMPKEVVESSAKFVDVISFNSYKEGLVESKWKFMEEIDMPAIIGEWHIGASDSGLYHPGLIHAADQQDRAKMYKDYMNSVIDNPYFVGAHWFQYMDSPITGRAYDGENYNVGFISVTDQPYQPIVDAATEVNSYIYERRFSRDSK</sequence>
<evidence type="ECO:0000259" key="4">
    <source>
        <dbReference type="Pfam" id="PF02449"/>
    </source>
</evidence>
<gene>
    <name evidence="6" type="ORF">FE810_09650</name>
</gene>
<keyword evidence="2" id="KW-0326">Glycosidase</keyword>
<dbReference type="OrthoDB" id="9760450at2"/>
<feature type="signal peptide" evidence="3">
    <location>
        <begin position="1"/>
        <end position="27"/>
    </location>
</feature>
<evidence type="ECO:0000313" key="7">
    <source>
        <dbReference type="Proteomes" id="UP000307790"/>
    </source>
</evidence>
<comment type="caution">
    <text evidence="6">The sequence shown here is derived from an EMBL/GenBank/DDBJ whole genome shotgun (WGS) entry which is preliminary data.</text>
</comment>
<reference evidence="6 7" key="1">
    <citation type="submission" date="2019-05" db="EMBL/GenBank/DDBJ databases">
        <title>Genome sequences of Thalassotalea litorea 1K03283.</title>
        <authorList>
            <person name="Zhang D."/>
        </authorList>
    </citation>
    <scope>NUCLEOTIDE SEQUENCE [LARGE SCALE GENOMIC DNA]</scope>
    <source>
        <strain evidence="6 7">MCCC 1K03283</strain>
    </source>
</reference>
<evidence type="ECO:0000256" key="2">
    <source>
        <dbReference type="ARBA" id="ARBA00023295"/>
    </source>
</evidence>
<dbReference type="Pfam" id="PF17992">
    <property type="entry name" value="Agarase_CBM"/>
    <property type="match status" value="1"/>
</dbReference>
<dbReference type="Gene3D" id="3.20.20.80">
    <property type="entry name" value="Glycosidases"/>
    <property type="match status" value="1"/>
</dbReference>
<evidence type="ECO:0000256" key="1">
    <source>
        <dbReference type="ARBA" id="ARBA00022801"/>
    </source>
</evidence>